<dbReference type="AlphaFoldDB" id="A0A232EZV8"/>
<organism evidence="1 2">
    <name type="scientific">Trichomalopsis sarcophagae</name>
    <dbReference type="NCBI Taxonomy" id="543379"/>
    <lineage>
        <taxon>Eukaryota</taxon>
        <taxon>Metazoa</taxon>
        <taxon>Ecdysozoa</taxon>
        <taxon>Arthropoda</taxon>
        <taxon>Hexapoda</taxon>
        <taxon>Insecta</taxon>
        <taxon>Pterygota</taxon>
        <taxon>Neoptera</taxon>
        <taxon>Endopterygota</taxon>
        <taxon>Hymenoptera</taxon>
        <taxon>Apocrita</taxon>
        <taxon>Proctotrupomorpha</taxon>
        <taxon>Chalcidoidea</taxon>
        <taxon>Pteromalidae</taxon>
        <taxon>Pteromalinae</taxon>
        <taxon>Trichomalopsis</taxon>
    </lineage>
</organism>
<protein>
    <submittedName>
        <fullName evidence="1">Uncharacterized protein</fullName>
    </submittedName>
</protein>
<sequence>METSKFLSTIITMHQNKLLTKISSSSKISSVPQGTNPVVERSSSRVSSHYQSSSIKIFIHDNDNTLEQSFLRMSEIVETRIVKRLIESDQYFLSRIPRGTNPVVMQTREEERDQGRGESSGQFWQLILNRPSKNEPCGHPLLQTSLDPHTCAHKPCNCSSCAPKESAIRLELEVKGSGSRKKVAVMGFLDLSWISTFQKKSRPVDLLTKGNRHQLDNLPTLAGASDFTD</sequence>
<reference evidence="1 2" key="1">
    <citation type="journal article" date="2017" name="Curr. Biol.">
        <title>The Evolution of Venom by Co-option of Single-Copy Genes.</title>
        <authorList>
            <person name="Martinson E.O."/>
            <person name="Mrinalini"/>
            <person name="Kelkar Y.D."/>
            <person name="Chang C.H."/>
            <person name="Werren J.H."/>
        </authorList>
    </citation>
    <scope>NUCLEOTIDE SEQUENCE [LARGE SCALE GENOMIC DNA]</scope>
    <source>
        <strain evidence="1 2">Alberta</strain>
        <tissue evidence="1">Whole body</tissue>
    </source>
</reference>
<dbReference type="EMBL" id="NNAY01001447">
    <property type="protein sequence ID" value="OXU23951.1"/>
    <property type="molecule type" value="Genomic_DNA"/>
</dbReference>
<evidence type="ECO:0000313" key="1">
    <source>
        <dbReference type="EMBL" id="OXU23951.1"/>
    </source>
</evidence>
<keyword evidence="2" id="KW-1185">Reference proteome</keyword>
<name>A0A232EZV8_9HYME</name>
<gene>
    <name evidence="1" type="ORF">TSAR_009947</name>
</gene>
<comment type="caution">
    <text evidence="1">The sequence shown here is derived from an EMBL/GenBank/DDBJ whole genome shotgun (WGS) entry which is preliminary data.</text>
</comment>
<evidence type="ECO:0000313" key="2">
    <source>
        <dbReference type="Proteomes" id="UP000215335"/>
    </source>
</evidence>
<accession>A0A232EZV8</accession>
<dbReference type="Proteomes" id="UP000215335">
    <property type="component" value="Unassembled WGS sequence"/>
</dbReference>
<proteinExistence type="predicted"/>